<evidence type="ECO:0000256" key="9">
    <source>
        <dbReference type="SAM" id="Phobius"/>
    </source>
</evidence>
<evidence type="ECO:0000256" key="6">
    <source>
        <dbReference type="ARBA" id="ARBA00023136"/>
    </source>
</evidence>
<dbReference type="NCBIfam" id="TIGR00711">
    <property type="entry name" value="efflux_EmrB"/>
    <property type="match status" value="1"/>
</dbReference>
<feature type="transmembrane region" description="Helical" evidence="9">
    <location>
        <begin position="366"/>
        <end position="388"/>
    </location>
</feature>
<evidence type="ECO:0000256" key="3">
    <source>
        <dbReference type="ARBA" id="ARBA00022475"/>
    </source>
</evidence>
<evidence type="ECO:0000256" key="7">
    <source>
        <dbReference type="ARBA" id="ARBA00023251"/>
    </source>
</evidence>
<feature type="transmembrane region" description="Helical" evidence="9">
    <location>
        <begin position="205"/>
        <end position="224"/>
    </location>
</feature>
<dbReference type="PANTHER" id="PTHR42718:SF42">
    <property type="entry name" value="EXPORT PROTEIN"/>
    <property type="match status" value="1"/>
</dbReference>
<evidence type="ECO:0000256" key="4">
    <source>
        <dbReference type="ARBA" id="ARBA00022692"/>
    </source>
</evidence>
<feature type="transmembrane region" description="Helical" evidence="9">
    <location>
        <begin position="17"/>
        <end position="41"/>
    </location>
</feature>
<evidence type="ECO:0000313" key="11">
    <source>
        <dbReference type="EMBL" id="MFD0316988.1"/>
    </source>
</evidence>
<dbReference type="InterPro" id="IPR036259">
    <property type="entry name" value="MFS_trans_sf"/>
</dbReference>
<evidence type="ECO:0000256" key="2">
    <source>
        <dbReference type="ARBA" id="ARBA00022448"/>
    </source>
</evidence>
<dbReference type="SUPFAM" id="SSF103473">
    <property type="entry name" value="MFS general substrate transporter"/>
    <property type="match status" value="1"/>
</dbReference>
<dbReference type="InterPro" id="IPR004638">
    <property type="entry name" value="EmrB-like"/>
</dbReference>
<proteinExistence type="predicted"/>
<dbReference type="Pfam" id="PF07690">
    <property type="entry name" value="MFS_1"/>
    <property type="match status" value="1"/>
</dbReference>
<keyword evidence="3" id="KW-1003">Cell membrane</keyword>
<feature type="transmembrane region" description="Helical" evidence="9">
    <location>
        <begin position="272"/>
        <end position="293"/>
    </location>
</feature>
<keyword evidence="7" id="KW-0046">Antibiotic resistance</keyword>
<feature type="transmembrane region" description="Helical" evidence="9">
    <location>
        <begin position="470"/>
        <end position="496"/>
    </location>
</feature>
<feature type="region of interest" description="Disordered" evidence="8">
    <location>
        <begin position="506"/>
        <end position="560"/>
    </location>
</feature>
<gene>
    <name evidence="11" type="ORF">ACFQZ6_22780</name>
</gene>
<sequence length="560" mass="56708">MATVIVPVEPSHDPRRWWALAALVASTLVLGFDLTILNVALPTMAAQLGAGTDEQQWVADAYVVVFAALMLPAGLLGDRFGRRRMLVTGLVVFLAGSLLGVFAADVHTVIAARAVMGVGGALVMPLALSVLPTLFGPGERPRAVGVLSAASALGMPLGPILGGWLLDHFWWGSVFLVNVPMAVIGIAACLFLLPETKDPAAPRVDPVSTALTTAGLGTLVYAIIEAPGRGWGDAHVLVPLAGAALLLGALVRRERRTARPVRDLALLGDRGFLLNAGTATLVTFVLAGLLFLLPPYLQAVLGHDAFGTGLRLLPVMGGVLLAARAAQPLVEKLGSQTVVSAGLVVLAFAAFLGSRTTVDSGYGFTALWLSLVGVGFGFSMVPAMDGALAALPADRSGSGSGLLMTLRQVGGAIGIALLGSLLAGVYRAGLDVPGLPAAATETAGQSVVAAHLLAEHTGAPALAASANAAYVQGMAVVLLVCGTAALAAALLAAALLPGLATAGGSGGVGSRAGQARQAGQTRQTGQSGPPDQAHRIRRTERDGRDGRDGRIGHVVGRSGS</sequence>
<feature type="transmembrane region" description="Helical" evidence="9">
    <location>
        <begin position="143"/>
        <end position="164"/>
    </location>
</feature>
<keyword evidence="12" id="KW-1185">Reference proteome</keyword>
<dbReference type="Proteomes" id="UP001597023">
    <property type="component" value="Unassembled WGS sequence"/>
</dbReference>
<dbReference type="CDD" id="cd17321">
    <property type="entry name" value="MFS_MMR_MDR_like"/>
    <property type="match status" value="1"/>
</dbReference>
<dbReference type="PROSITE" id="PS50850">
    <property type="entry name" value="MFS"/>
    <property type="match status" value="1"/>
</dbReference>
<protein>
    <submittedName>
        <fullName evidence="11">MFS transporter</fullName>
    </submittedName>
</protein>
<evidence type="ECO:0000256" key="1">
    <source>
        <dbReference type="ARBA" id="ARBA00004651"/>
    </source>
</evidence>
<feature type="transmembrane region" description="Helical" evidence="9">
    <location>
        <begin position="337"/>
        <end position="354"/>
    </location>
</feature>
<accession>A0ABW2WC21</accession>
<evidence type="ECO:0000313" key="12">
    <source>
        <dbReference type="Proteomes" id="UP001597023"/>
    </source>
</evidence>
<dbReference type="InterPro" id="IPR020846">
    <property type="entry name" value="MFS_dom"/>
</dbReference>
<organism evidence="11 12">
    <name type="scientific">Streptomyces flavalbus</name>
    <dbReference type="NCBI Taxonomy" id="2665155"/>
    <lineage>
        <taxon>Bacteria</taxon>
        <taxon>Bacillati</taxon>
        <taxon>Actinomycetota</taxon>
        <taxon>Actinomycetes</taxon>
        <taxon>Kitasatosporales</taxon>
        <taxon>Streptomycetaceae</taxon>
        <taxon>Streptomyces</taxon>
    </lineage>
</organism>
<feature type="transmembrane region" description="Helical" evidence="9">
    <location>
        <begin position="409"/>
        <end position="426"/>
    </location>
</feature>
<keyword evidence="5 9" id="KW-1133">Transmembrane helix</keyword>
<keyword evidence="4 9" id="KW-0812">Transmembrane</keyword>
<dbReference type="InterPro" id="IPR011701">
    <property type="entry name" value="MFS"/>
</dbReference>
<name>A0ABW2WC21_9ACTN</name>
<comment type="caution">
    <text evidence="11">The sequence shown here is derived from an EMBL/GenBank/DDBJ whole genome shotgun (WGS) entry which is preliminary data.</text>
</comment>
<dbReference type="PRINTS" id="PR01036">
    <property type="entry name" value="TCRTETB"/>
</dbReference>
<dbReference type="RefSeq" id="WP_381611932.1">
    <property type="nucleotide sequence ID" value="NZ_JBHTEB010000001.1"/>
</dbReference>
<feature type="transmembrane region" description="Helical" evidence="9">
    <location>
        <begin position="110"/>
        <end position="131"/>
    </location>
</feature>
<feature type="domain" description="Major facilitator superfamily (MFS) profile" evidence="10">
    <location>
        <begin position="19"/>
        <end position="500"/>
    </location>
</feature>
<feature type="transmembrane region" description="Helical" evidence="9">
    <location>
        <begin position="61"/>
        <end position="78"/>
    </location>
</feature>
<feature type="transmembrane region" description="Helical" evidence="9">
    <location>
        <begin position="85"/>
        <end position="104"/>
    </location>
</feature>
<feature type="compositionally biased region" description="Low complexity" evidence="8">
    <location>
        <begin position="511"/>
        <end position="528"/>
    </location>
</feature>
<dbReference type="PANTHER" id="PTHR42718">
    <property type="entry name" value="MAJOR FACILITATOR SUPERFAMILY MULTIDRUG TRANSPORTER MFSC"/>
    <property type="match status" value="1"/>
</dbReference>
<keyword evidence="2" id="KW-0813">Transport</keyword>
<dbReference type="EMBL" id="JBHTEB010000001">
    <property type="protein sequence ID" value="MFD0316988.1"/>
    <property type="molecule type" value="Genomic_DNA"/>
</dbReference>
<feature type="compositionally biased region" description="Basic and acidic residues" evidence="8">
    <location>
        <begin position="539"/>
        <end position="551"/>
    </location>
</feature>
<feature type="transmembrane region" description="Helical" evidence="9">
    <location>
        <begin position="230"/>
        <end position="251"/>
    </location>
</feature>
<keyword evidence="6 9" id="KW-0472">Membrane</keyword>
<evidence type="ECO:0000256" key="8">
    <source>
        <dbReference type="SAM" id="MobiDB-lite"/>
    </source>
</evidence>
<reference evidence="12" key="1">
    <citation type="journal article" date="2019" name="Int. J. Syst. Evol. Microbiol.">
        <title>The Global Catalogue of Microorganisms (GCM) 10K type strain sequencing project: providing services to taxonomists for standard genome sequencing and annotation.</title>
        <authorList>
            <consortium name="The Broad Institute Genomics Platform"/>
            <consortium name="The Broad Institute Genome Sequencing Center for Infectious Disease"/>
            <person name="Wu L."/>
            <person name="Ma J."/>
        </authorList>
    </citation>
    <scope>NUCLEOTIDE SEQUENCE [LARGE SCALE GENOMIC DNA]</scope>
    <source>
        <strain evidence="12">CGMCC 4.7400</strain>
    </source>
</reference>
<dbReference type="Gene3D" id="1.20.1720.10">
    <property type="entry name" value="Multidrug resistance protein D"/>
    <property type="match status" value="2"/>
</dbReference>
<evidence type="ECO:0000259" key="10">
    <source>
        <dbReference type="PROSITE" id="PS50850"/>
    </source>
</evidence>
<comment type="subcellular location">
    <subcellularLocation>
        <location evidence="1">Cell membrane</location>
        <topology evidence="1">Multi-pass membrane protein</topology>
    </subcellularLocation>
</comment>
<evidence type="ECO:0000256" key="5">
    <source>
        <dbReference type="ARBA" id="ARBA00022989"/>
    </source>
</evidence>
<feature type="transmembrane region" description="Helical" evidence="9">
    <location>
        <begin position="170"/>
        <end position="193"/>
    </location>
</feature>